<sequence length="2049" mass="226818">MAPTRYFEAHGTGPIPQRFLYLVVSDSVQRGSAKSNIGHLEGASGLAGVIKALLVLENGIIPPQANFEKLNPRIDGAGLNIQIPTLATLWPVRGLRRASVNSFGASGTNAHAVLDDVYHTLSRLGLRGNHNTVADPAQLDSRGLPSLLAAPDSSSNNSRILMLSSSDKSTLPRMTTLYTQWVEEKMAKGEMTPCLVDHLVYTLSERRSSLPWKSFALLKRHEDITNLDSVISLPVRSLDNPKIGFVFTGQGAQWCGMGKELLYFPLFAESIEQSQRYLKTLGYLGRLKGCMNHAKEPCSINRPEQSQVLCTMIQIALVDLFEGLKLQPVGVIGHSSGEIAAAYCAGAISKTSALKLAFHRGVLSEYIRVQDNSRGMMAVRMAVEKTQSLIDQLGLTTTLFVACINSRASVTVSGPRSELQRLGKGLEPEGIFHRLLHVDVAYHSPQMQAVADLYAERVKRLDPGMQQKKRVVMISSVSGKFVEHEDLCQIDYWVRNMLQPLIESWTVCIATLRRKISAVTSALEVLGSLKCYGFDINIDKANRLEEKPEHPSISRRVLHDLPEYPFNHSDRYWPRGRLGTEFRFRRHRKLDLLGKPAIDWNPLEPRWTNFLKLHELPWAVDHQIHGTVIYPAAGMIVMAVEAAKQLANLKRKLRGFKLANIHCKNALMVPTTAEGLETHLHFHPMSADEKGHAPSWEFHLYSVQGEQWHEHCHGQIQLEYTEESNDISDDRQQQQSLHELGQAHCSAQNEATWHSTPEQFYSSVWKSGYTFGPALRVMENIRYTDKTKEVTADVKCFEWETINNTNHYQAHVVHPTTLDGLFQPAVAVYCRAGQDVMSTAVPVEIQSMWISNSGLSHPHSSWVKSRSRLIQSSITGYETTVSALDTDSEKVLVDVRGLRLQFISGDSAVTRDPAVQHMGYLLHYREDIAMLNAEDLQRLTKAAQKDKNTVSSVRDLLRTLLNRASFKSPTIKILHIINGDDELVGPLLDDLFPIQPSDSDSLSCNEYVIAIASDDERCHDVSMRSGLTIVDWNDISKKLEHGSKATQYDFVIAPYSSHSDMLVHLYSLLTNGGRVLLFNPNRCIRQRESYQEESANLFQVNLNDTMATTQSQEITLTKVGFTRILSLVYTEHALSPLVIASKPFPGSCSEPLDLVLVMDHTSKYQQALAECLRSQWPMGVQKHSVEDMTRSDAPSLNLAANHIFLYEIEHPLLASLSQATFYALRNALLPTTRVLWLTCRDRDGVIHPDFAMIDGFARVIRSEHPNATVVTARLEYDKPESQASTIVRLIQSTNFQGTGQDYEPEYSVMDGMICVPRIYPAKRLSQKLFDDSERPVSHTVERAFGTGPPLKLGIGTPGLLDSLHFTEDFGAEKELAADEVEIRVGAAGLNFKDLLIALGRVEGTSIGIECAGTITRCGKHVIDLVPGDRVTCLCNAAFSSHVRARGASVARLPSSLSVELAASIPVQFGTAYYAIQTMAKLRPGESILIHSGAGGTGQASIQIAQHLGGEVFATVSSRSKKQLLIERYGIPETHIFYSRDTSFAQGILQVTKNRGVDVVLNSLAGESLLASWDIIAPYGRFIELGKKDINQNSSLPMRPFSRGASFVHMETTAMSADNPELVRNVLDELLSLFAEHKLQPVHQLQVLPISDLQKGLQILQTGNSVGKFVVSMKDDALVQIRENGIHQAQLNPEKTYLIAGGTSGLGLATASWMVKEKGARHLLLLSRSGLKSDAAVRVVEDLRRSGARIEAPQCDICDEDKLHSLLKDYGHVLPPISGCIQACMVLKDALLSNLSFEEWIERIVGSAGQANYAAGNTYMDELSRYRIAKGEKAVTLDLGVMLDHGALARNEALRTRILAAGYLTSITQAEYFRLLEHYCNPNRVASSTDDGEFAIGFASPSQLRETIATNGSTSISLPLYQHIYHGGNHSTSQINGNTEHRDQPHHQRSFLQAKSTSEAEAIVSDALFQRLSKSLPGISSTVASQADFMNKPLHVHEVYSLMAIEVRSWLAKEFAADVPIFEILGDATVASLCRSAAMKSTLRAPNNEK</sequence>
<dbReference type="InterPro" id="IPR049552">
    <property type="entry name" value="PKS_DH_N"/>
</dbReference>
<dbReference type="InterPro" id="IPR014031">
    <property type="entry name" value="Ketoacyl_synth_C"/>
</dbReference>
<dbReference type="InterPro" id="IPR049900">
    <property type="entry name" value="PKS_mFAS_DH"/>
</dbReference>
<dbReference type="SUPFAM" id="SSF52151">
    <property type="entry name" value="FabD/lysophospholipase-like"/>
    <property type="match status" value="1"/>
</dbReference>
<gene>
    <name evidence="8" type="ORF">K491DRAFT_679868</name>
</gene>
<dbReference type="SMART" id="SM00829">
    <property type="entry name" value="PKS_ER"/>
    <property type="match status" value="1"/>
</dbReference>
<feature type="domain" description="Ketosynthase family 3 (KS3)" evidence="6">
    <location>
        <begin position="1"/>
        <end position="116"/>
    </location>
</feature>
<dbReference type="Pfam" id="PF02801">
    <property type="entry name" value="Ketoacyl-synt_C"/>
    <property type="match status" value="1"/>
</dbReference>
<reference evidence="8" key="1">
    <citation type="journal article" date="2020" name="Stud. Mycol.">
        <title>101 Dothideomycetes genomes: a test case for predicting lifestyles and emergence of pathogens.</title>
        <authorList>
            <person name="Haridas S."/>
            <person name="Albert R."/>
            <person name="Binder M."/>
            <person name="Bloem J."/>
            <person name="Labutti K."/>
            <person name="Salamov A."/>
            <person name="Andreopoulos B."/>
            <person name="Baker S."/>
            <person name="Barry K."/>
            <person name="Bills G."/>
            <person name="Bluhm B."/>
            <person name="Cannon C."/>
            <person name="Castanera R."/>
            <person name="Culley D."/>
            <person name="Daum C."/>
            <person name="Ezra D."/>
            <person name="Gonzalez J."/>
            <person name="Henrissat B."/>
            <person name="Kuo A."/>
            <person name="Liang C."/>
            <person name="Lipzen A."/>
            <person name="Lutzoni F."/>
            <person name="Magnuson J."/>
            <person name="Mondo S."/>
            <person name="Nolan M."/>
            <person name="Ohm R."/>
            <person name="Pangilinan J."/>
            <person name="Park H.-J."/>
            <person name="Ramirez L."/>
            <person name="Alfaro M."/>
            <person name="Sun H."/>
            <person name="Tritt A."/>
            <person name="Yoshinaga Y."/>
            <person name="Zwiers L.-H."/>
            <person name="Turgeon B."/>
            <person name="Goodwin S."/>
            <person name="Spatafora J."/>
            <person name="Crous P."/>
            <person name="Grigoriev I."/>
        </authorList>
    </citation>
    <scope>NUCLEOTIDE SEQUENCE</scope>
    <source>
        <strain evidence="8">CBS 122681</strain>
    </source>
</reference>
<dbReference type="InterPro" id="IPR013154">
    <property type="entry name" value="ADH-like_N"/>
</dbReference>
<dbReference type="InterPro" id="IPR056501">
    <property type="entry name" value="NAD-bd_HRPKS_sdrA"/>
</dbReference>
<dbReference type="InterPro" id="IPR042104">
    <property type="entry name" value="PKS_dehydratase_sf"/>
</dbReference>
<dbReference type="InterPro" id="IPR016039">
    <property type="entry name" value="Thiolase-like"/>
</dbReference>
<dbReference type="Pfam" id="PF00698">
    <property type="entry name" value="Acyl_transf_1"/>
    <property type="match status" value="1"/>
</dbReference>
<dbReference type="SUPFAM" id="SSF53901">
    <property type="entry name" value="Thiolase-like"/>
    <property type="match status" value="1"/>
</dbReference>
<keyword evidence="1" id="KW-0596">Phosphopantetheine</keyword>
<dbReference type="Pfam" id="PF23114">
    <property type="entry name" value="NAD-bd_HRPKS_sdrA"/>
    <property type="match status" value="1"/>
</dbReference>
<dbReference type="Proteomes" id="UP000799324">
    <property type="component" value="Unassembled WGS sequence"/>
</dbReference>
<dbReference type="InterPro" id="IPR049551">
    <property type="entry name" value="PKS_DH_C"/>
</dbReference>
<evidence type="ECO:0000313" key="9">
    <source>
        <dbReference type="Proteomes" id="UP000799324"/>
    </source>
</evidence>
<dbReference type="PROSITE" id="PS52004">
    <property type="entry name" value="KS3_2"/>
    <property type="match status" value="1"/>
</dbReference>
<dbReference type="PANTHER" id="PTHR43775:SF29">
    <property type="entry name" value="ASPERFURANONE POLYKETIDE SYNTHASE AFOG-RELATED"/>
    <property type="match status" value="1"/>
</dbReference>
<evidence type="ECO:0000256" key="1">
    <source>
        <dbReference type="ARBA" id="ARBA00022450"/>
    </source>
</evidence>
<dbReference type="PROSITE" id="PS52019">
    <property type="entry name" value="PKS_MFAS_DH"/>
    <property type="match status" value="1"/>
</dbReference>
<evidence type="ECO:0000256" key="5">
    <source>
        <dbReference type="PROSITE-ProRule" id="PRU01363"/>
    </source>
</evidence>
<dbReference type="InterPro" id="IPR016036">
    <property type="entry name" value="Malonyl_transacylase_ACP-bd"/>
</dbReference>
<organism evidence="8 9">
    <name type="scientific">Lophiostoma macrostomum CBS 122681</name>
    <dbReference type="NCBI Taxonomy" id="1314788"/>
    <lineage>
        <taxon>Eukaryota</taxon>
        <taxon>Fungi</taxon>
        <taxon>Dikarya</taxon>
        <taxon>Ascomycota</taxon>
        <taxon>Pezizomycotina</taxon>
        <taxon>Dothideomycetes</taxon>
        <taxon>Pleosporomycetidae</taxon>
        <taxon>Pleosporales</taxon>
        <taxon>Lophiostomataceae</taxon>
        <taxon>Lophiostoma</taxon>
    </lineage>
</organism>
<dbReference type="EMBL" id="MU004368">
    <property type="protein sequence ID" value="KAF2654169.1"/>
    <property type="molecule type" value="Genomic_DNA"/>
</dbReference>
<feature type="active site" description="Proton donor; for dehydratase activity" evidence="5">
    <location>
        <position position="819"/>
    </location>
</feature>
<dbReference type="InterPro" id="IPR001227">
    <property type="entry name" value="Ac_transferase_dom_sf"/>
</dbReference>
<dbReference type="GO" id="GO:0004312">
    <property type="term" value="F:fatty acid synthase activity"/>
    <property type="evidence" value="ECO:0007669"/>
    <property type="project" value="TreeGrafter"/>
</dbReference>
<keyword evidence="2" id="KW-0597">Phosphoprotein</keyword>
<keyword evidence="4" id="KW-0511">Multifunctional enzyme</keyword>
<evidence type="ECO:0000259" key="6">
    <source>
        <dbReference type="PROSITE" id="PS52004"/>
    </source>
</evidence>
<dbReference type="Pfam" id="PF08240">
    <property type="entry name" value="ADH_N"/>
    <property type="match status" value="1"/>
</dbReference>
<dbReference type="SMART" id="SM00827">
    <property type="entry name" value="PKS_AT"/>
    <property type="match status" value="1"/>
</dbReference>
<dbReference type="CDD" id="cd05195">
    <property type="entry name" value="enoyl_red"/>
    <property type="match status" value="1"/>
</dbReference>
<protein>
    <recommendedName>
        <fullName evidence="10">Carrier domain-containing protein</fullName>
    </recommendedName>
</protein>
<dbReference type="Gene3D" id="3.90.180.10">
    <property type="entry name" value="Medium-chain alcohol dehydrogenases, catalytic domain"/>
    <property type="match status" value="1"/>
</dbReference>
<dbReference type="GO" id="GO:1901336">
    <property type="term" value="P:lactone biosynthetic process"/>
    <property type="evidence" value="ECO:0007669"/>
    <property type="project" value="UniProtKB-ARBA"/>
</dbReference>
<dbReference type="GO" id="GO:0016491">
    <property type="term" value="F:oxidoreductase activity"/>
    <property type="evidence" value="ECO:0007669"/>
    <property type="project" value="InterPro"/>
</dbReference>
<dbReference type="InterPro" id="IPR057326">
    <property type="entry name" value="KR_dom"/>
</dbReference>
<dbReference type="FunFam" id="3.40.50.720:FF:000209">
    <property type="entry name" value="Polyketide synthase Pks12"/>
    <property type="match status" value="1"/>
</dbReference>
<dbReference type="Pfam" id="PF13602">
    <property type="entry name" value="ADH_zinc_N_2"/>
    <property type="match status" value="1"/>
</dbReference>
<evidence type="ECO:0000259" key="7">
    <source>
        <dbReference type="PROSITE" id="PS52019"/>
    </source>
</evidence>
<keyword evidence="9" id="KW-1185">Reference proteome</keyword>
<feature type="domain" description="PKS/mFAS DH" evidence="7">
    <location>
        <begin position="590"/>
        <end position="909"/>
    </location>
</feature>
<dbReference type="Gene3D" id="3.10.129.110">
    <property type="entry name" value="Polyketide synthase dehydratase"/>
    <property type="match status" value="1"/>
</dbReference>
<dbReference type="SUPFAM" id="SSF51735">
    <property type="entry name" value="NAD(P)-binding Rossmann-fold domains"/>
    <property type="match status" value="2"/>
</dbReference>
<keyword evidence="3" id="KW-0808">Transferase</keyword>
<dbReference type="InterPro" id="IPR020841">
    <property type="entry name" value="PKS_Beta-ketoAc_synthase_dom"/>
</dbReference>
<accession>A0A6A6T261</accession>
<evidence type="ECO:0000313" key="8">
    <source>
        <dbReference type="EMBL" id="KAF2654169.1"/>
    </source>
</evidence>
<dbReference type="InterPro" id="IPR013968">
    <property type="entry name" value="PKS_KR"/>
</dbReference>
<feature type="region of interest" description="N-terminal hotdog fold" evidence="5">
    <location>
        <begin position="590"/>
        <end position="723"/>
    </location>
</feature>
<dbReference type="InterPro" id="IPR050091">
    <property type="entry name" value="PKS_NRPS_Biosynth_Enz"/>
</dbReference>
<dbReference type="InterPro" id="IPR016035">
    <property type="entry name" value="Acyl_Trfase/lysoPLipase"/>
</dbReference>
<proteinExistence type="predicted"/>
<dbReference type="OrthoDB" id="329835at2759"/>
<dbReference type="InterPro" id="IPR020807">
    <property type="entry name" value="PKS_DH"/>
</dbReference>
<feature type="region of interest" description="C-terminal hotdog fold" evidence="5">
    <location>
        <begin position="752"/>
        <end position="909"/>
    </location>
</feature>
<dbReference type="Pfam" id="PF14765">
    <property type="entry name" value="PS-DH"/>
    <property type="match status" value="1"/>
</dbReference>
<name>A0A6A6T261_9PLEO</name>
<dbReference type="SMART" id="SM00822">
    <property type="entry name" value="PKS_KR"/>
    <property type="match status" value="1"/>
</dbReference>
<dbReference type="CDD" id="cd05274">
    <property type="entry name" value="KR_FAS_SDR_x"/>
    <property type="match status" value="1"/>
</dbReference>
<dbReference type="InterPro" id="IPR020843">
    <property type="entry name" value="ER"/>
</dbReference>
<dbReference type="InterPro" id="IPR011032">
    <property type="entry name" value="GroES-like_sf"/>
</dbReference>
<dbReference type="GO" id="GO:0006633">
    <property type="term" value="P:fatty acid biosynthetic process"/>
    <property type="evidence" value="ECO:0007669"/>
    <property type="project" value="TreeGrafter"/>
</dbReference>
<dbReference type="SMART" id="SM00826">
    <property type="entry name" value="PKS_DH"/>
    <property type="match status" value="1"/>
</dbReference>
<dbReference type="InterPro" id="IPR036291">
    <property type="entry name" value="NAD(P)-bd_dom_sf"/>
</dbReference>
<dbReference type="PANTHER" id="PTHR43775">
    <property type="entry name" value="FATTY ACID SYNTHASE"/>
    <property type="match status" value="1"/>
</dbReference>
<evidence type="ECO:0000256" key="2">
    <source>
        <dbReference type="ARBA" id="ARBA00022553"/>
    </source>
</evidence>
<dbReference type="Pfam" id="PF21089">
    <property type="entry name" value="PKS_DH_N"/>
    <property type="match status" value="1"/>
</dbReference>
<dbReference type="Gene3D" id="3.40.50.720">
    <property type="entry name" value="NAD(P)-binding Rossmann-like Domain"/>
    <property type="match status" value="4"/>
</dbReference>
<evidence type="ECO:0000256" key="4">
    <source>
        <dbReference type="ARBA" id="ARBA00023268"/>
    </source>
</evidence>
<dbReference type="Pfam" id="PF08659">
    <property type="entry name" value="KR"/>
    <property type="match status" value="2"/>
</dbReference>
<dbReference type="InterPro" id="IPR014043">
    <property type="entry name" value="Acyl_transferase_dom"/>
</dbReference>
<dbReference type="Gene3D" id="3.40.47.10">
    <property type="match status" value="1"/>
</dbReference>
<dbReference type="SUPFAM" id="SSF50129">
    <property type="entry name" value="GroES-like"/>
    <property type="match status" value="1"/>
</dbReference>
<dbReference type="Gene3D" id="3.40.366.10">
    <property type="entry name" value="Malonyl-Coenzyme A Acyl Carrier Protein, domain 2"/>
    <property type="match status" value="1"/>
</dbReference>
<dbReference type="GO" id="GO:0044550">
    <property type="term" value="P:secondary metabolite biosynthetic process"/>
    <property type="evidence" value="ECO:0007669"/>
    <property type="project" value="TreeGrafter"/>
</dbReference>
<dbReference type="SUPFAM" id="SSF55048">
    <property type="entry name" value="Probable ACP-binding domain of malonyl-CoA ACP transacylase"/>
    <property type="match status" value="1"/>
</dbReference>
<evidence type="ECO:0000256" key="3">
    <source>
        <dbReference type="ARBA" id="ARBA00022679"/>
    </source>
</evidence>
<feature type="active site" description="Proton acceptor; for dehydratase activity" evidence="5">
    <location>
        <position position="622"/>
    </location>
</feature>
<evidence type="ECO:0008006" key="10">
    <source>
        <dbReference type="Google" id="ProtNLM"/>
    </source>
</evidence>